<dbReference type="Pfam" id="PF13229">
    <property type="entry name" value="Beta_helix"/>
    <property type="match status" value="1"/>
</dbReference>
<dbReference type="EMBL" id="VHIQ01000001">
    <property type="protein sequence ID" value="TPV35983.1"/>
    <property type="molecule type" value="Genomic_DNA"/>
</dbReference>
<reference evidence="3 4" key="1">
    <citation type="submission" date="2019-06" db="EMBL/GenBank/DDBJ databases">
        <title>Flavobacteriaceae Paucihalobacterium erythroidium CWB-1, complete genome.</title>
        <authorList>
            <person name="Wu S."/>
        </authorList>
    </citation>
    <scope>NUCLEOTIDE SEQUENCE [LARGE SCALE GENOMIC DNA]</scope>
    <source>
        <strain evidence="3 4">CWB-1</strain>
    </source>
</reference>
<dbReference type="RefSeq" id="WP_140988993.1">
    <property type="nucleotide sequence ID" value="NZ_VHIQ01000001.1"/>
</dbReference>
<dbReference type="InterPro" id="IPR039448">
    <property type="entry name" value="Beta_helix"/>
</dbReference>
<name>A0A506PQ43_9FLAO</name>
<evidence type="ECO:0000259" key="2">
    <source>
        <dbReference type="Pfam" id="PF13229"/>
    </source>
</evidence>
<dbReference type="AlphaFoldDB" id="A0A506PQ43"/>
<dbReference type="InterPro" id="IPR024535">
    <property type="entry name" value="RHGA/B-epi-like_pectate_lyase"/>
</dbReference>
<organism evidence="3 4">
    <name type="scientific">Paucihalobacter ruber</name>
    <dbReference type="NCBI Taxonomy" id="2567861"/>
    <lineage>
        <taxon>Bacteria</taxon>
        <taxon>Pseudomonadati</taxon>
        <taxon>Bacteroidota</taxon>
        <taxon>Flavobacteriia</taxon>
        <taxon>Flavobacteriales</taxon>
        <taxon>Flavobacteriaceae</taxon>
        <taxon>Paucihalobacter</taxon>
    </lineage>
</organism>
<dbReference type="InterPro" id="IPR011050">
    <property type="entry name" value="Pectin_lyase_fold/virulence"/>
</dbReference>
<dbReference type="SUPFAM" id="SSF51126">
    <property type="entry name" value="Pectin lyase-like"/>
    <property type="match status" value="2"/>
</dbReference>
<comment type="caution">
    <text evidence="3">The sequence shown here is derived from an EMBL/GenBank/DDBJ whole genome shotgun (WGS) entry which is preliminary data.</text>
</comment>
<dbReference type="SMART" id="SM00710">
    <property type="entry name" value="PbH1"/>
    <property type="match status" value="10"/>
</dbReference>
<feature type="domain" description="Right handed beta helix" evidence="2">
    <location>
        <begin position="496"/>
        <end position="621"/>
    </location>
</feature>
<dbReference type="InterPro" id="IPR006626">
    <property type="entry name" value="PbH1"/>
</dbReference>
<dbReference type="InterPro" id="IPR012334">
    <property type="entry name" value="Pectin_lyas_fold"/>
</dbReference>
<dbReference type="Pfam" id="PF12708">
    <property type="entry name" value="Pect-lyase_RHGA_epim"/>
    <property type="match status" value="1"/>
</dbReference>
<protein>
    <submittedName>
        <fullName evidence="3">Uncharacterized protein</fullName>
    </submittedName>
</protein>
<accession>A0A506PQ43</accession>
<gene>
    <name evidence="3" type="ORF">FJ651_03430</name>
</gene>
<evidence type="ECO:0000313" key="3">
    <source>
        <dbReference type="EMBL" id="TPV35983.1"/>
    </source>
</evidence>
<dbReference type="Gene3D" id="2.160.20.10">
    <property type="entry name" value="Single-stranded right-handed beta-helix, Pectin lyase-like"/>
    <property type="match status" value="2"/>
</dbReference>
<sequence>MEQFSKMQLMVIIVVLMLFFCYTEGFDDNVKTSVVSSIDNISDCANINGQSGCKVIPNDFDWTNIPDNYADSIWEIKFDFDLGDASITLPDNVTLKFSGGLLKNYTSISGANTRIDAGLVGSFDGSGSLSGTWNLESVYPEWFGALGDGTAYDAHAFIKAVGFLKSMNGGNLILTSEKDYIIDKEILLTSNISILGNGATISVNPANWQAVNSGFYAIFATLHVSDKPFAAPGFELGNGIIKFRNIVIDNVTFNLNRDATDAFFQANKLHFSFNAVRLTDAQDSGIQNCTFIDGQNSTHYSIMPVCAIEKSINCFYKNNNSINSTPINVSYGTNCIVDNNVFDTTVSTAIEIYLGEHHKVTNNTIGTQWFDASTIGCSANYAYIGDNRIKASNAFGITMGHPFDEINYPGLPFDSSYSVVENNHITGGPVKFNADGTPTGNSILTGRIGIAVPNGKHVKILNNLIEDLYRDTAYRNDNAAIVIGGSTTDQTLFDNLIIDGNTIKGATVGIQVRDHINVTISDNHIENVFRGIYGEATVESSPTGKMIVDGNTIKNSGEALFLNCPENIVTNNKIIETDVFGYLYYGHYVFNNNIIKEAKVGPHSHHPLSFTMKHNYFYNTVPLGDISTGSIMTMRAPQMALENLIIEGNTIDYPVNGTPTTWVVRAYELQGYVGSQYFNSTMQ</sequence>
<evidence type="ECO:0000259" key="1">
    <source>
        <dbReference type="Pfam" id="PF12708"/>
    </source>
</evidence>
<keyword evidence="4" id="KW-1185">Reference proteome</keyword>
<proteinExistence type="predicted"/>
<dbReference type="OrthoDB" id="1401647at2"/>
<dbReference type="Proteomes" id="UP000317332">
    <property type="component" value="Unassembled WGS sequence"/>
</dbReference>
<evidence type="ECO:0000313" key="4">
    <source>
        <dbReference type="Proteomes" id="UP000317332"/>
    </source>
</evidence>
<feature type="domain" description="Rhamnogalacturonase A/B/Epimerase-like pectate lyase" evidence="1">
    <location>
        <begin position="143"/>
        <end position="363"/>
    </location>
</feature>